<comment type="catalytic activity">
    <reaction evidence="6">
        <text>N(6),N(6)-dimethyl-L-lysyl-[protein] + S-adenosyl-L-methionine = N(6),N(6),N(6)-trimethyl-L-lysyl-[protein] + S-adenosyl-L-homocysteine + H(+)</text>
        <dbReference type="Rhea" id="RHEA:54200"/>
        <dbReference type="Rhea" id="RHEA-COMP:13826"/>
        <dbReference type="Rhea" id="RHEA-COMP:13827"/>
        <dbReference type="ChEBI" id="CHEBI:15378"/>
        <dbReference type="ChEBI" id="CHEBI:57856"/>
        <dbReference type="ChEBI" id="CHEBI:59789"/>
        <dbReference type="ChEBI" id="CHEBI:61961"/>
        <dbReference type="ChEBI" id="CHEBI:61976"/>
    </reaction>
</comment>
<evidence type="ECO:0000256" key="2">
    <source>
        <dbReference type="ARBA" id="ARBA00022553"/>
    </source>
</evidence>
<dbReference type="EMBL" id="JBJXBP010000002">
    <property type="protein sequence ID" value="KAL3843478.1"/>
    <property type="molecule type" value="Genomic_DNA"/>
</dbReference>
<dbReference type="InterPro" id="IPR051419">
    <property type="entry name" value="Lys/N-term_MeTrsfase_sf"/>
</dbReference>
<evidence type="ECO:0000256" key="8">
    <source>
        <dbReference type="ARBA" id="ARBA00067848"/>
    </source>
</evidence>
<dbReference type="Pfam" id="PF13847">
    <property type="entry name" value="Methyltransf_31"/>
    <property type="match status" value="1"/>
</dbReference>
<evidence type="ECO:0000313" key="11">
    <source>
        <dbReference type="Proteomes" id="UP001634393"/>
    </source>
</evidence>
<protein>
    <recommendedName>
        <fullName evidence="8">EEF1A lysine methyltransferase 4</fullName>
    </recommendedName>
</protein>
<dbReference type="AlphaFoldDB" id="A0ABD3U4R8"/>
<evidence type="ECO:0000313" key="10">
    <source>
        <dbReference type="EMBL" id="KAL3843478.1"/>
    </source>
</evidence>
<evidence type="ECO:0000256" key="1">
    <source>
        <dbReference type="ARBA" id="ARBA00008361"/>
    </source>
</evidence>
<comment type="caution">
    <text evidence="10">The sequence shown here is derived from an EMBL/GenBank/DDBJ whole genome shotgun (WGS) entry which is preliminary data.</text>
</comment>
<keyword evidence="2" id="KW-0597">Phosphoprotein</keyword>
<evidence type="ECO:0000256" key="5">
    <source>
        <dbReference type="ARBA" id="ARBA00022691"/>
    </source>
</evidence>
<gene>
    <name evidence="10" type="ORF">ACJIZ3_000881</name>
</gene>
<dbReference type="PANTHER" id="PTHR12176">
    <property type="entry name" value="SAM-DEPENDENT METHYLTRANSFERASE SUPERFAMILY PROTEIN"/>
    <property type="match status" value="1"/>
</dbReference>
<dbReference type="SUPFAM" id="SSF53335">
    <property type="entry name" value="S-adenosyl-L-methionine-dependent methyltransferases"/>
    <property type="match status" value="1"/>
</dbReference>
<keyword evidence="3" id="KW-0489">Methyltransferase</keyword>
<dbReference type="Proteomes" id="UP001634393">
    <property type="component" value="Unassembled WGS sequence"/>
</dbReference>
<dbReference type="FunFam" id="3.40.50.150:FF:000111">
    <property type="entry name" value="EEF1A lysine methyltransferase 4"/>
    <property type="match status" value="1"/>
</dbReference>
<reference evidence="10 11" key="1">
    <citation type="submission" date="2024-12" db="EMBL/GenBank/DDBJ databases">
        <title>The unique morphological basis and parallel evolutionary history of personate flowers in Penstemon.</title>
        <authorList>
            <person name="Depatie T.H."/>
            <person name="Wessinger C.A."/>
        </authorList>
    </citation>
    <scope>NUCLEOTIDE SEQUENCE [LARGE SCALE GENOMIC DNA]</scope>
    <source>
        <strain evidence="10">WTNN_2</strain>
        <tissue evidence="10">Leaf</tissue>
    </source>
</reference>
<keyword evidence="11" id="KW-1185">Reference proteome</keyword>
<accession>A0ABD3U4R8</accession>
<keyword evidence="4" id="KW-0808">Transferase</keyword>
<evidence type="ECO:0000256" key="7">
    <source>
        <dbReference type="ARBA" id="ARBA00059299"/>
    </source>
</evidence>
<dbReference type="PANTHER" id="PTHR12176:SF80">
    <property type="entry name" value="EEF1A LYSINE METHYLTRANSFERASE 4"/>
    <property type="match status" value="1"/>
</dbReference>
<evidence type="ECO:0000256" key="3">
    <source>
        <dbReference type="ARBA" id="ARBA00022603"/>
    </source>
</evidence>
<comment type="similarity">
    <text evidence="1">Belongs to the methyltransferase superfamily.</text>
</comment>
<name>A0ABD3U4R8_9LAMI</name>
<evidence type="ECO:0000259" key="9">
    <source>
        <dbReference type="Pfam" id="PF13847"/>
    </source>
</evidence>
<comment type="function">
    <text evidence="7">Protein-lysine methyltransferase that efficiently catalyzes three successive methylations on 'Lys-36' in eukaryotic translation elongation factor 1 alpha (EEF1A1 or EEF1A2).</text>
</comment>
<dbReference type="GO" id="GO:0008168">
    <property type="term" value="F:methyltransferase activity"/>
    <property type="evidence" value="ECO:0007669"/>
    <property type="project" value="UniProtKB-KW"/>
</dbReference>
<dbReference type="GO" id="GO:0032259">
    <property type="term" value="P:methylation"/>
    <property type="evidence" value="ECO:0007669"/>
    <property type="project" value="UniProtKB-KW"/>
</dbReference>
<sequence>MDQTQTQKPDVVPDTASAYLDPHYWDQRFAQEEHYEWFKEYSHFRHLIIQYVKPNSSVLEIGCGNSQLCEELYRDGITELTCIDLSSVAVDKMKQRLFSKGYKGIKVLEADMLDLPFDNECFDVVIEKGTMDVLFVDSGDPWNPEPVTVSKVMAMLNDVHRVLKPGGIFISITFGQPHFRRRFFNAPTFTWSIEWKTFGDGFHYFFYILQKGQRSLDKDEDTKKIDLPPISLFHEELDNEDYLFRSNLDEL</sequence>
<keyword evidence="5" id="KW-0949">S-adenosyl-L-methionine</keyword>
<evidence type="ECO:0000256" key="4">
    <source>
        <dbReference type="ARBA" id="ARBA00022679"/>
    </source>
</evidence>
<dbReference type="Gene3D" id="3.40.50.150">
    <property type="entry name" value="Vaccinia Virus protein VP39"/>
    <property type="match status" value="1"/>
</dbReference>
<feature type="domain" description="Methyltransferase" evidence="9">
    <location>
        <begin position="53"/>
        <end position="175"/>
    </location>
</feature>
<dbReference type="InterPro" id="IPR029063">
    <property type="entry name" value="SAM-dependent_MTases_sf"/>
</dbReference>
<organism evidence="10 11">
    <name type="scientific">Penstemon smallii</name>
    <dbReference type="NCBI Taxonomy" id="265156"/>
    <lineage>
        <taxon>Eukaryota</taxon>
        <taxon>Viridiplantae</taxon>
        <taxon>Streptophyta</taxon>
        <taxon>Embryophyta</taxon>
        <taxon>Tracheophyta</taxon>
        <taxon>Spermatophyta</taxon>
        <taxon>Magnoliopsida</taxon>
        <taxon>eudicotyledons</taxon>
        <taxon>Gunneridae</taxon>
        <taxon>Pentapetalae</taxon>
        <taxon>asterids</taxon>
        <taxon>lamiids</taxon>
        <taxon>Lamiales</taxon>
        <taxon>Plantaginaceae</taxon>
        <taxon>Cheloneae</taxon>
        <taxon>Penstemon</taxon>
    </lineage>
</organism>
<dbReference type="InterPro" id="IPR025714">
    <property type="entry name" value="Methyltranfer_dom"/>
</dbReference>
<proteinExistence type="inferred from homology"/>
<evidence type="ECO:0000256" key="6">
    <source>
        <dbReference type="ARBA" id="ARBA00052410"/>
    </source>
</evidence>
<dbReference type="CDD" id="cd02440">
    <property type="entry name" value="AdoMet_MTases"/>
    <property type="match status" value="1"/>
</dbReference>